<feature type="region of interest" description="Disordered" evidence="1">
    <location>
        <begin position="215"/>
        <end position="271"/>
    </location>
</feature>
<evidence type="ECO:0000313" key="3">
    <source>
        <dbReference type="EMBL" id="KAG5282096.1"/>
    </source>
</evidence>
<dbReference type="InterPro" id="IPR010832">
    <property type="entry name" value="ProSAAS"/>
</dbReference>
<dbReference type="AlphaFoldDB" id="A0AAV6H8K0"/>
<keyword evidence="4" id="KW-1185">Reference proteome</keyword>
<evidence type="ECO:0008006" key="5">
    <source>
        <dbReference type="Google" id="ProtNLM"/>
    </source>
</evidence>
<accession>A0AAV6H8K0</accession>
<feature type="signal peptide" evidence="2">
    <location>
        <begin position="1"/>
        <end position="26"/>
    </location>
</feature>
<proteinExistence type="predicted"/>
<sequence length="344" mass="38080">MSGPLSSTLLLLLFSLVLLHSPALRAKPLSAAHGRGRNFDGGMMRVRRDLRDSLPYEAQMMSYSPGVEMKVRASDLYNQPDAWKAKGLSQALQQLVESDQRRDQEAAYLAGIMRLLSQIDANSQGGAQEDAEDAGDFQGPYPPDYDDTEPGVSMAKPQAQGAWQDLLDPQLTQALLNRYRQERLQQEAANRIPEQREQDRDQEVLRYLVEKILSSLSPGSSPGSSPSPSGGRRAKRDVDAVAAAASRSGPTLRRSRRSLDSLPPPQNSDQVSLLRVKRLGDEDEEAAALGGDVGQHRMTSQIVGLQRMKRIDVEPQPAKHSRKRRSLAYDPNLLAQHILQYLPQ</sequence>
<evidence type="ECO:0000256" key="1">
    <source>
        <dbReference type="SAM" id="MobiDB-lite"/>
    </source>
</evidence>
<dbReference type="Pfam" id="PF07259">
    <property type="entry name" value="ProSAAS"/>
    <property type="match status" value="1"/>
</dbReference>
<dbReference type="EMBL" id="JADWDJ010000004">
    <property type="protein sequence ID" value="KAG5282096.1"/>
    <property type="molecule type" value="Genomic_DNA"/>
</dbReference>
<organism evidence="3 4">
    <name type="scientific">Alosa alosa</name>
    <name type="common">allis shad</name>
    <dbReference type="NCBI Taxonomy" id="278164"/>
    <lineage>
        <taxon>Eukaryota</taxon>
        <taxon>Metazoa</taxon>
        <taxon>Chordata</taxon>
        <taxon>Craniata</taxon>
        <taxon>Vertebrata</taxon>
        <taxon>Euteleostomi</taxon>
        <taxon>Actinopterygii</taxon>
        <taxon>Neopterygii</taxon>
        <taxon>Teleostei</taxon>
        <taxon>Clupei</taxon>
        <taxon>Clupeiformes</taxon>
        <taxon>Clupeoidei</taxon>
        <taxon>Clupeidae</taxon>
        <taxon>Alosa</taxon>
    </lineage>
</organism>
<comment type="caution">
    <text evidence="3">The sequence shown here is derived from an EMBL/GenBank/DDBJ whole genome shotgun (WGS) entry which is preliminary data.</text>
</comment>
<keyword evidence="2" id="KW-0732">Signal</keyword>
<feature type="chain" id="PRO_5043955564" description="Proprotein convertase subtilisin/kexin type 1 inhibitor, like" evidence="2">
    <location>
        <begin position="27"/>
        <end position="344"/>
    </location>
</feature>
<dbReference type="Proteomes" id="UP000823561">
    <property type="component" value="Chromosome 4"/>
</dbReference>
<gene>
    <name evidence="3" type="ORF">AALO_G00052170</name>
</gene>
<evidence type="ECO:0000313" key="4">
    <source>
        <dbReference type="Proteomes" id="UP000823561"/>
    </source>
</evidence>
<evidence type="ECO:0000256" key="2">
    <source>
        <dbReference type="SAM" id="SignalP"/>
    </source>
</evidence>
<feature type="region of interest" description="Disordered" evidence="1">
    <location>
        <begin position="123"/>
        <end position="160"/>
    </location>
</feature>
<name>A0AAV6H8K0_9TELE</name>
<protein>
    <recommendedName>
        <fullName evidence="5">Proprotein convertase subtilisin/kexin type 1 inhibitor, like</fullName>
    </recommendedName>
</protein>
<dbReference type="GO" id="GO:0004866">
    <property type="term" value="F:endopeptidase inhibitor activity"/>
    <property type="evidence" value="ECO:0007669"/>
    <property type="project" value="InterPro"/>
</dbReference>
<feature type="compositionally biased region" description="Low complexity" evidence="1">
    <location>
        <begin position="215"/>
        <end position="231"/>
    </location>
</feature>
<reference evidence="3" key="1">
    <citation type="submission" date="2020-10" db="EMBL/GenBank/DDBJ databases">
        <title>Chromosome-scale genome assembly of the Allis shad, Alosa alosa.</title>
        <authorList>
            <person name="Margot Z."/>
            <person name="Christophe K."/>
            <person name="Cabau C."/>
            <person name="Louis A."/>
            <person name="Berthelot C."/>
            <person name="Parey E."/>
            <person name="Roest Crollius H."/>
            <person name="Montfort J."/>
            <person name="Robinson-Rechavi M."/>
            <person name="Bucao C."/>
            <person name="Bouchez O."/>
            <person name="Gislard M."/>
            <person name="Lluch J."/>
            <person name="Milhes M."/>
            <person name="Lampietro C."/>
            <person name="Lopez Roques C."/>
            <person name="Donnadieu C."/>
            <person name="Braasch I."/>
            <person name="Desvignes T."/>
            <person name="Postlethwait J."/>
            <person name="Bobe J."/>
            <person name="Guiguen Y."/>
        </authorList>
    </citation>
    <scope>NUCLEOTIDE SEQUENCE</scope>
    <source>
        <strain evidence="3">M-15738</strain>
        <tissue evidence="3">Blood</tissue>
    </source>
</reference>